<dbReference type="CDD" id="cd00112">
    <property type="entry name" value="LDLa"/>
    <property type="match status" value="1"/>
</dbReference>
<dbReference type="GO" id="GO:0012505">
    <property type="term" value="C:endomembrane system"/>
    <property type="evidence" value="ECO:0007669"/>
    <property type="project" value="UniProtKB-SubCell"/>
</dbReference>
<dbReference type="AlphaFoldDB" id="A0A820S6F4"/>
<evidence type="ECO:0000256" key="6">
    <source>
        <dbReference type="ARBA" id="ARBA00023136"/>
    </source>
</evidence>
<reference evidence="13" key="1">
    <citation type="submission" date="2021-02" db="EMBL/GenBank/DDBJ databases">
        <authorList>
            <person name="Nowell W R."/>
        </authorList>
    </citation>
    <scope>NUCLEOTIDE SEQUENCE</scope>
</reference>
<dbReference type="EMBL" id="CAJOBO010002356">
    <property type="protein sequence ID" value="CAF4446541.1"/>
    <property type="molecule type" value="Genomic_DNA"/>
</dbReference>
<keyword evidence="6" id="KW-0472">Membrane</keyword>
<keyword evidence="3" id="KW-0812">Transmembrane</keyword>
<evidence type="ECO:0000313" key="13">
    <source>
        <dbReference type="EMBL" id="CAF4446541.1"/>
    </source>
</evidence>
<dbReference type="SMART" id="SM00192">
    <property type="entry name" value="LDLa"/>
    <property type="match status" value="6"/>
</dbReference>
<dbReference type="InterPro" id="IPR002172">
    <property type="entry name" value="LDrepeatLR_classA_rpt"/>
</dbReference>
<evidence type="ECO:0000256" key="4">
    <source>
        <dbReference type="ARBA" id="ARBA00022737"/>
    </source>
</evidence>
<dbReference type="PROSITE" id="PS50068">
    <property type="entry name" value="LDLRA_2"/>
    <property type="match status" value="4"/>
</dbReference>
<comment type="subcellular location">
    <subcellularLocation>
        <location evidence="2">Endomembrane system</location>
    </subcellularLocation>
    <subcellularLocation>
        <location evidence="1">Membrane</location>
        <topology evidence="1">Single-pass membrane protein</topology>
    </subcellularLocation>
</comment>
<dbReference type="InterPro" id="IPR036055">
    <property type="entry name" value="LDL_receptor-like_sf"/>
</dbReference>
<feature type="domain" description="EGF-like" evidence="10">
    <location>
        <begin position="899"/>
        <end position="941"/>
    </location>
</feature>
<sequence length="1176" mass="136405">MHETSGSGYAFDCLQYRDGSPQNSVSGPTSQYEMIRYCRSSTMKSIENLLSIKNTTIFSGKSFTFDQLRLMNISSDQLLKWYAPIDLIEEYESGYATGSFFNCYDDKNFWFGTHCQYTFDLDYTIPDIRFYRSGARQEVSDDLLSITNGTCYVVNNDECKSVICLDWREICDGRFSIERFGRQMNYFIGKYFLCKGKMDCTNGFDEHYCHELEMNNCDPSTEYRCSNGQCIDKEFYLDHGDQCTDSSDEISYSSLSICNHFHSGYGCEDTSCLPLMFSCGDGTCYDGPTLGHDRSCLTRRDRLYLQQMPPSTLILFTHVHIIYNDTKPEWICYNETLCPYFVKQKSDNAKDIKRLTRSCSLLPWDEPKINCSLFRCSDGTKCISYHRLSDGHEDCLNGEDEHQQNICSFNLLDRFKCDNNKQCIPVWLLFDSKAHCVDGDDEHVRHFSICSDAESDKCRAVRREPLRFNMTFGQLCDGILSWIPDTNSDTDESHCPMNEWPCVTTNSVCNNLWDCPDRSDELRDCRGFSYRHCNGTSHFCLDTRTGHSTCLPKEQAGNGIINCVGSIDEPQFCRMKYAEQPEHRFRCRNSDICITRDQTCDCHQDCPENDDEETACEWINNGRATYCYGKQFRRRNGRSCITFDNCDERENELFCELTPLARFPKFKLTNFDEYPSKNRSRSLMHRIVRSAQVFSDFVLWHCNFGLYVRSSVDPPGFYRFCLKNYYGDRCQFQRKRIILTLKLQAKSSFDRQNSSFKLVVMLVRNSTTTNILSHEQLVYKPFHECLPKYKIHLFYPINDSLSSSANHSKHVHAFNAITLEYVDTWQYPLLFEFLPVRHIAKLLIVPESPLGFESMMAKINSTNCTFCSKPAIRLGYDVDHNRQICVCPLNRTGPRCLVPFNPCNESSCNGHGQCLPIDINLPVIQHFSCICNEEWFGKYCEESKFRINVNIAEDVTIPSSKIAFIHLIRILVLGEPSSFTYFRRIQNKMSNFTLFEADADTPSTVAFVQFYEHRDHFDYYLLFIQKYTDMFAREIHIKIEPSRRCRSIHELFNETIVAQPPLRRVKNYQRPCLQPHNGEKLICFYDEKLMCLCDRTNHTDCFNFQTTPSGCPWNTCSGRGMCVQDHERCPTISVCICEACSYGSNCQFTRAGYSLSFDAIIGSHIISTQQVFFIRQ</sequence>
<dbReference type="InterPro" id="IPR050685">
    <property type="entry name" value="LDLR"/>
</dbReference>
<dbReference type="Gene3D" id="2.10.25.10">
    <property type="entry name" value="Laminin"/>
    <property type="match status" value="1"/>
</dbReference>
<evidence type="ECO:0000256" key="5">
    <source>
        <dbReference type="ARBA" id="ARBA00022989"/>
    </source>
</evidence>
<evidence type="ECO:0000256" key="9">
    <source>
        <dbReference type="PROSITE-ProRule" id="PRU00124"/>
    </source>
</evidence>
<evidence type="ECO:0000313" key="12">
    <source>
        <dbReference type="EMBL" id="CAF4234153.1"/>
    </source>
</evidence>
<dbReference type="Proteomes" id="UP000663851">
    <property type="component" value="Unassembled WGS sequence"/>
</dbReference>
<dbReference type="PRINTS" id="PR00261">
    <property type="entry name" value="LDLRECEPTOR"/>
</dbReference>
<evidence type="ECO:0000256" key="3">
    <source>
        <dbReference type="ARBA" id="ARBA00022692"/>
    </source>
</evidence>
<dbReference type="SUPFAM" id="SSF57424">
    <property type="entry name" value="LDL receptor-like module"/>
    <property type="match status" value="3"/>
</dbReference>
<comment type="caution">
    <text evidence="13">The sequence shown here is derived from an EMBL/GenBank/DDBJ whole genome shotgun (WGS) entry which is preliminary data.</text>
</comment>
<evidence type="ECO:0000256" key="7">
    <source>
        <dbReference type="ARBA" id="ARBA00023157"/>
    </source>
</evidence>
<evidence type="ECO:0000313" key="11">
    <source>
        <dbReference type="EMBL" id="CAF3090961.1"/>
    </source>
</evidence>
<dbReference type="GO" id="GO:0005886">
    <property type="term" value="C:plasma membrane"/>
    <property type="evidence" value="ECO:0007669"/>
    <property type="project" value="TreeGrafter"/>
</dbReference>
<dbReference type="Gene3D" id="4.10.400.10">
    <property type="entry name" value="Low-density Lipoprotein Receptor"/>
    <property type="match status" value="3"/>
</dbReference>
<dbReference type="SUPFAM" id="SSF57196">
    <property type="entry name" value="EGF/Laminin"/>
    <property type="match status" value="1"/>
</dbReference>
<evidence type="ECO:0000256" key="8">
    <source>
        <dbReference type="PROSITE-ProRule" id="PRU00076"/>
    </source>
</evidence>
<feature type="disulfide bond" evidence="8">
    <location>
        <begin position="931"/>
        <end position="940"/>
    </location>
</feature>
<name>A0A820S6F4_9BILA</name>
<dbReference type="PROSITE" id="PS00022">
    <property type="entry name" value="EGF_1"/>
    <property type="match status" value="1"/>
</dbReference>
<proteinExistence type="predicted"/>
<protein>
    <recommendedName>
        <fullName evidence="10">EGF-like domain-containing protein</fullName>
    </recommendedName>
</protein>
<evidence type="ECO:0000313" key="14">
    <source>
        <dbReference type="Proteomes" id="UP000663851"/>
    </source>
</evidence>
<gene>
    <name evidence="13" type="ORF">HFQ381_LOCUS23546</name>
    <name evidence="11" type="ORF">TIS948_LOCUS6370</name>
    <name evidence="12" type="ORF">UJA718_LOCUS8520</name>
</gene>
<dbReference type="PROSITE" id="PS50026">
    <property type="entry name" value="EGF_3"/>
    <property type="match status" value="1"/>
</dbReference>
<keyword evidence="4" id="KW-0677">Repeat</keyword>
<dbReference type="OrthoDB" id="9988974at2759"/>
<comment type="caution">
    <text evidence="8">Lacks conserved residue(s) required for the propagation of feature annotation.</text>
</comment>
<keyword evidence="5" id="KW-1133">Transmembrane helix</keyword>
<evidence type="ECO:0000256" key="2">
    <source>
        <dbReference type="ARBA" id="ARBA00004308"/>
    </source>
</evidence>
<keyword evidence="7 8" id="KW-1015">Disulfide bond</keyword>
<dbReference type="EMBL" id="CAJNXB010000756">
    <property type="protein sequence ID" value="CAF3090961.1"/>
    <property type="molecule type" value="Genomic_DNA"/>
</dbReference>
<dbReference type="PANTHER" id="PTHR24270:SF62">
    <property type="entry name" value="LOW-DENSITY LIPOPROTEIN RECEPTOR-RELATED PROTEIN 2"/>
    <property type="match status" value="1"/>
</dbReference>
<accession>A0A820S6F4</accession>
<dbReference type="EMBL" id="CAJOBP010000909">
    <property type="protein sequence ID" value="CAF4234153.1"/>
    <property type="molecule type" value="Genomic_DNA"/>
</dbReference>
<dbReference type="Proteomes" id="UP000663825">
    <property type="component" value="Unassembled WGS sequence"/>
</dbReference>
<keyword evidence="8" id="KW-0245">EGF-like domain</keyword>
<dbReference type="PANTHER" id="PTHR24270">
    <property type="entry name" value="LOW-DENSITY LIPOPROTEIN RECEPTOR-RELATED"/>
    <property type="match status" value="1"/>
</dbReference>
<keyword evidence="15" id="KW-1185">Reference proteome</keyword>
<evidence type="ECO:0000313" key="15">
    <source>
        <dbReference type="Proteomes" id="UP000663873"/>
    </source>
</evidence>
<feature type="disulfide bond" evidence="9">
    <location>
        <begin position="225"/>
        <end position="243"/>
    </location>
</feature>
<dbReference type="GO" id="GO:0016192">
    <property type="term" value="P:vesicle-mediated transport"/>
    <property type="evidence" value="ECO:0007669"/>
    <property type="project" value="UniProtKB-ARBA"/>
</dbReference>
<dbReference type="InterPro" id="IPR000742">
    <property type="entry name" value="EGF"/>
</dbReference>
<organism evidence="13 14">
    <name type="scientific">Rotaria socialis</name>
    <dbReference type="NCBI Taxonomy" id="392032"/>
    <lineage>
        <taxon>Eukaryota</taxon>
        <taxon>Metazoa</taxon>
        <taxon>Spiralia</taxon>
        <taxon>Gnathifera</taxon>
        <taxon>Rotifera</taxon>
        <taxon>Eurotatoria</taxon>
        <taxon>Bdelloidea</taxon>
        <taxon>Philodinida</taxon>
        <taxon>Philodinidae</taxon>
        <taxon>Rotaria</taxon>
    </lineage>
</organism>
<evidence type="ECO:0000259" key="10">
    <source>
        <dbReference type="PROSITE" id="PS50026"/>
    </source>
</evidence>
<evidence type="ECO:0000256" key="1">
    <source>
        <dbReference type="ARBA" id="ARBA00004167"/>
    </source>
</evidence>
<dbReference type="Proteomes" id="UP000663873">
    <property type="component" value="Unassembled WGS sequence"/>
</dbReference>
<dbReference type="PROSITE" id="PS01209">
    <property type="entry name" value="LDLRA_1"/>
    <property type="match status" value="1"/>
</dbReference>
<dbReference type="InterPro" id="IPR023415">
    <property type="entry name" value="LDLR_class-A_CS"/>
</dbReference>